<proteinExistence type="predicted"/>
<dbReference type="Pfam" id="PF25273">
    <property type="entry name" value="DUF7869"/>
    <property type="match status" value="1"/>
</dbReference>
<feature type="compositionally biased region" description="Basic and acidic residues" evidence="1">
    <location>
        <begin position="135"/>
        <end position="148"/>
    </location>
</feature>
<dbReference type="KEGG" id="tpal:117643346"/>
<keyword evidence="3" id="KW-1185">Reference proteome</keyword>
<feature type="region of interest" description="Disordered" evidence="1">
    <location>
        <begin position="228"/>
        <end position="305"/>
    </location>
</feature>
<feature type="domain" description="DUF7869" evidence="2">
    <location>
        <begin position="824"/>
        <end position="951"/>
    </location>
</feature>
<evidence type="ECO:0000256" key="1">
    <source>
        <dbReference type="SAM" id="MobiDB-lite"/>
    </source>
</evidence>
<name>A0A6P8YVD3_THRPL</name>
<feature type="region of interest" description="Disordered" evidence="1">
    <location>
        <begin position="453"/>
        <end position="493"/>
    </location>
</feature>
<reference evidence="4" key="1">
    <citation type="submission" date="2025-08" db="UniProtKB">
        <authorList>
            <consortium name="RefSeq"/>
        </authorList>
    </citation>
    <scope>IDENTIFICATION</scope>
    <source>
        <tissue evidence="4">Total insect</tissue>
    </source>
</reference>
<dbReference type="PANTHER" id="PTHR10773:SF19">
    <property type="match status" value="1"/>
</dbReference>
<dbReference type="OrthoDB" id="6136790at2759"/>
<feature type="compositionally biased region" description="Polar residues" evidence="1">
    <location>
        <begin position="149"/>
        <end position="162"/>
    </location>
</feature>
<dbReference type="PANTHER" id="PTHR10773">
    <property type="entry name" value="DNA-DIRECTED RNA POLYMERASES I, II, AND III SUBUNIT RPABC2"/>
    <property type="match status" value="1"/>
</dbReference>
<dbReference type="AlphaFoldDB" id="A0A6P8YVD3"/>
<sequence>MASKRSMKICSIAQKSSADEHNGPKPKSQPTQPLRLADSSSKRGCNSKVLNPNPEPHRKKLNFTPPKKSLSAQREQHGHLVSTQKPASGTIDLERSRQRAGLGHLKATLESECGNSRSYLAEDSQSASSQQAPKDSIKDFSSLKKPSDHNNTISPGSGSGNQEKTRIESGDQDLNDSNTSLSAQREQHGHLVSTQKPASGTIDLERSRQRAGLGHLKATLESECGNSRSYLAEDSQSASSQQAPKDSIKDFSSLKKPIDHPNNTILPGSGSGNLQGKTQIESGDLDLDDSNTSLSAQREQHDHLTTRTASGAINLERSGQGVGYDHLNGALESKCGNSRSNLEEDSQIDSAQQAPIDFTKDLPELVHDDDPLNTSLETSFTDLLKPNEKNAWEDDISSVTVLGIQTESGFSFSSGELQVDSSPIITDAIFECLSPETPSSQIVLEVREAPVENLDTSTADHDISIDSTPESRKRTRSATPRSGSPVRKRSRNSALWKTNIRKTAANSGQEYVSARGKLVKARQMRLPCSCKLDCVHRLSEEQRKKVFDTFWQLASHDRQWEFIRNFSVNKPTKGKDDQEPKKRKCSRSYFFEVDGETITVCKKMFMCTLDIWDGWIDSAYSHVNPQKGKVATPDKRGRHANHPKVITPEKIKTVTEHVAEFPRVPSHYCRASTKREYLQRGLSLRKMAKLYQSWAESKNLPHASRATIRQYIDIVNLHFNLGFFKPKKDQCKLCVFMGSKHNTPRLKAQYKDIYATHIKNKQRVKKIKEQDKAAAEKDRTIALCSFDLQKQLNLPHSQASPFYYHSKLTLYNFTVFHSIKRLGCCFLWHEGMAKKGSNEISSSLLYYISELVKEGYKELIFYSDNCGGQNKNRFIFSMLQLAAVRYSVKITHRFLETGHTMMEVDSIHARIENSTEFSELFDFDDWIKAIEDAKEELPKYEVIPFKKGFVRTFKPLVETLQTWEKDMKGNKIQWQKVKEICINGAEGNKVHLKYDYDGETVTLNPNKPGRPVNLKTYQPPQAYEGAIPLPASTIAGIKKFCKEKDIPELKQPFYDDVLAGCWPTDEDAASDVEDDPMEALCVGDALEEETNKGEGDREEEDEERAEDEDDEDDYD</sequence>
<evidence type="ECO:0000313" key="4">
    <source>
        <dbReference type="RefSeq" id="XP_034238082.1"/>
    </source>
</evidence>
<accession>A0A6P8YVD3</accession>
<dbReference type="RefSeq" id="XP_034238082.1">
    <property type="nucleotide sequence ID" value="XM_034382191.1"/>
</dbReference>
<feature type="compositionally biased region" description="Polar residues" evidence="1">
    <location>
        <begin position="261"/>
        <end position="281"/>
    </location>
</feature>
<feature type="compositionally biased region" description="Acidic residues" evidence="1">
    <location>
        <begin position="1096"/>
        <end position="1115"/>
    </location>
</feature>
<feature type="compositionally biased region" description="Polar residues" evidence="1">
    <location>
        <begin position="175"/>
        <end position="184"/>
    </location>
</feature>
<dbReference type="GeneID" id="117643346"/>
<evidence type="ECO:0000259" key="2">
    <source>
        <dbReference type="Pfam" id="PF25273"/>
    </source>
</evidence>
<evidence type="ECO:0000313" key="3">
    <source>
        <dbReference type="Proteomes" id="UP000515158"/>
    </source>
</evidence>
<feature type="compositionally biased region" description="Polar residues" evidence="1">
    <location>
        <begin position="28"/>
        <end position="50"/>
    </location>
</feature>
<gene>
    <name evidence="4" type="primary">LOC117643346</name>
</gene>
<feature type="compositionally biased region" description="Basic and acidic residues" evidence="1">
    <location>
        <begin position="246"/>
        <end position="259"/>
    </location>
</feature>
<feature type="compositionally biased region" description="Acidic residues" evidence="1">
    <location>
        <begin position="1065"/>
        <end position="1077"/>
    </location>
</feature>
<dbReference type="Proteomes" id="UP000515158">
    <property type="component" value="Unplaced"/>
</dbReference>
<dbReference type="InterPro" id="IPR057191">
    <property type="entry name" value="DUF7869"/>
</dbReference>
<organism evidence="4">
    <name type="scientific">Thrips palmi</name>
    <name type="common">Melon thrips</name>
    <dbReference type="NCBI Taxonomy" id="161013"/>
    <lineage>
        <taxon>Eukaryota</taxon>
        <taxon>Metazoa</taxon>
        <taxon>Ecdysozoa</taxon>
        <taxon>Arthropoda</taxon>
        <taxon>Hexapoda</taxon>
        <taxon>Insecta</taxon>
        <taxon>Pterygota</taxon>
        <taxon>Neoptera</taxon>
        <taxon>Paraneoptera</taxon>
        <taxon>Thysanoptera</taxon>
        <taxon>Terebrantia</taxon>
        <taxon>Thripoidea</taxon>
        <taxon>Thripidae</taxon>
        <taxon>Thrips</taxon>
    </lineage>
</organism>
<feature type="compositionally biased region" description="Basic and acidic residues" evidence="1">
    <location>
        <begin position="458"/>
        <end position="472"/>
    </location>
</feature>
<feature type="region of interest" description="Disordered" evidence="1">
    <location>
        <begin position="1"/>
        <end position="202"/>
    </location>
</feature>
<feature type="region of interest" description="Disordered" evidence="1">
    <location>
        <begin position="1065"/>
        <end position="1115"/>
    </location>
</feature>
<protein>
    <submittedName>
        <fullName evidence="4">Uncharacterized protein LOC117643346</fullName>
    </submittedName>
</protein>
<dbReference type="InParanoid" id="A0A6P8YVD3"/>